<reference evidence="9 10" key="1">
    <citation type="journal article" date="2009" name="Int. J. Syst. Evol. Microbiol.">
        <title>Paenibacillus contaminans sp. nov., isolated from a contaminated laboratory plate.</title>
        <authorList>
            <person name="Chou J.H."/>
            <person name="Lee J.H."/>
            <person name="Lin M.C."/>
            <person name="Chang P.S."/>
            <person name="Arun A.B."/>
            <person name="Young C.C."/>
            <person name="Chen W.M."/>
        </authorList>
    </citation>
    <scope>NUCLEOTIDE SEQUENCE [LARGE SCALE GENOMIC DNA]</scope>
    <source>
        <strain evidence="9 10">CKOBP-6</strain>
    </source>
</reference>
<dbReference type="PROSITE" id="PS50928">
    <property type="entry name" value="ABC_TM1"/>
    <property type="match status" value="1"/>
</dbReference>
<organism evidence="9 10">
    <name type="scientific">Paenibacillus contaminans</name>
    <dbReference type="NCBI Taxonomy" id="450362"/>
    <lineage>
        <taxon>Bacteria</taxon>
        <taxon>Bacillati</taxon>
        <taxon>Bacillota</taxon>
        <taxon>Bacilli</taxon>
        <taxon>Bacillales</taxon>
        <taxon>Paenibacillaceae</taxon>
        <taxon>Paenibacillus</taxon>
    </lineage>
</organism>
<evidence type="ECO:0000313" key="9">
    <source>
        <dbReference type="EMBL" id="RAV14410.1"/>
    </source>
</evidence>
<feature type="transmembrane region" description="Helical" evidence="7">
    <location>
        <begin position="71"/>
        <end position="100"/>
    </location>
</feature>
<dbReference type="PANTHER" id="PTHR43744:SF9">
    <property type="entry name" value="POLYGALACTURONAN_RHAMNOGALACTURONAN TRANSPORT SYSTEM PERMEASE PROTEIN YTCP"/>
    <property type="match status" value="1"/>
</dbReference>
<feature type="transmembrane region" description="Helical" evidence="7">
    <location>
        <begin position="112"/>
        <end position="131"/>
    </location>
</feature>
<dbReference type="OrthoDB" id="9810086at2"/>
<proteinExistence type="inferred from homology"/>
<comment type="caution">
    <text evidence="9">The sequence shown here is derived from an EMBL/GenBank/DDBJ whole genome shotgun (WGS) entry which is preliminary data.</text>
</comment>
<dbReference type="AlphaFoldDB" id="A0A329M3T2"/>
<dbReference type="Gene3D" id="1.10.3720.10">
    <property type="entry name" value="MetI-like"/>
    <property type="match status" value="1"/>
</dbReference>
<keyword evidence="2 7" id="KW-0813">Transport</keyword>
<dbReference type="SUPFAM" id="SSF161098">
    <property type="entry name" value="MetI-like"/>
    <property type="match status" value="1"/>
</dbReference>
<feature type="transmembrane region" description="Helical" evidence="7">
    <location>
        <begin position="143"/>
        <end position="164"/>
    </location>
</feature>
<dbReference type="GO" id="GO:0005886">
    <property type="term" value="C:plasma membrane"/>
    <property type="evidence" value="ECO:0007669"/>
    <property type="project" value="UniProtKB-SubCell"/>
</dbReference>
<feature type="transmembrane region" description="Helical" evidence="7">
    <location>
        <begin position="185"/>
        <end position="210"/>
    </location>
</feature>
<evidence type="ECO:0000256" key="7">
    <source>
        <dbReference type="RuleBase" id="RU363032"/>
    </source>
</evidence>
<evidence type="ECO:0000256" key="3">
    <source>
        <dbReference type="ARBA" id="ARBA00022475"/>
    </source>
</evidence>
<feature type="transmembrane region" description="Helical" evidence="7">
    <location>
        <begin position="262"/>
        <end position="279"/>
    </location>
</feature>
<dbReference type="PANTHER" id="PTHR43744">
    <property type="entry name" value="ABC TRANSPORTER PERMEASE PROTEIN MG189-RELATED-RELATED"/>
    <property type="match status" value="1"/>
</dbReference>
<sequence length="294" mass="33023">MATKMTSGYRLFSIINGCFLLLLSITCVLPLLHILAISFSSASAVTAGEVTFWPVDWTTAAYENVFGKKEYLVAFWVSIKRVVLGASINMLLTILIAYPLSKENSQFPGRTIYAWYFVFTMLFGGGLIPWYMIIKDTGLMDTIWALVIPSAVPVFNVIVLLNFFRGLPKELEESAKLDGAGYFGVLWRIFVPLSMPSLATLLLFAVVAHWNSWFDGLILSNRTEHYPLQSFLQTIIIKLDPAYLTPRDAELHALVNDRTSRAAQIFVAAFPILIVYPFLQRFFIKGIVLGSVKE</sequence>
<name>A0A329M3T2_9BACL</name>
<gene>
    <name evidence="9" type="ORF">DQG23_31450</name>
</gene>
<dbReference type="Pfam" id="PF00528">
    <property type="entry name" value="BPD_transp_1"/>
    <property type="match status" value="1"/>
</dbReference>
<dbReference type="InterPro" id="IPR000515">
    <property type="entry name" value="MetI-like"/>
</dbReference>
<keyword evidence="4 7" id="KW-0812">Transmembrane</keyword>
<protein>
    <submittedName>
        <fullName evidence="9">Carbohydrate ABC transporter permease</fullName>
    </submittedName>
</protein>
<keyword evidence="3" id="KW-1003">Cell membrane</keyword>
<dbReference type="RefSeq" id="WP_113034993.1">
    <property type="nucleotide sequence ID" value="NZ_QMFB01000026.1"/>
</dbReference>
<evidence type="ECO:0000256" key="6">
    <source>
        <dbReference type="ARBA" id="ARBA00023136"/>
    </source>
</evidence>
<dbReference type="Proteomes" id="UP000250369">
    <property type="component" value="Unassembled WGS sequence"/>
</dbReference>
<feature type="domain" description="ABC transmembrane type-1" evidence="8">
    <location>
        <begin position="75"/>
        <end position="276"/>
    </location>
</feature>
<dbReference type="EMBL" id="QMFB01000026">
    <property type="protein sequence ID" value="RAV14410.1"/>
    <property type="molecule type" value="Genomic_DNA"/>
</dbReference>
<dbReference type="InterPro" id="IPR035906">
    <property type="entry name" value="MetI-like_sf"/>
</dbReference>
<evidence type="ECO:0000256" key="4">
    <source>
        <dbReference type="ARBA" id="ARBA00022692"/>
    </source>
</evidence>
<comment type="subcellular location">
    <subcellularLocation>
        <location evidence="1 7">Cell membrane</location>
        <topology evidence="1 7">Multi-pass membrane protein</topology>
    </subcellularLocation>
</comment>
<dbReference type="CDD" id="cd06261">
    <property type="entry name" value="TM_PBP2"/>
    <property type="match status" value="1"/>
</dbReference>
<accession>A0A329M3T2</accession>
<evidence type="ECO:0000256" key="2">
    <source>
        <dbReference type="ARBA" id="ARBA00022448"/>
    </source>
</evidence>
<keyword evidence="10" id="KW-1185">Reference proteome</keyword>
<evidence type="ECO:0000256" key="5">
    <source>
        <dbReference type="ARBA" id="ARBA00022989"/>
    </source>
</evidence>
<keyword evidence="5 7" id="KW-1133">Transmembrane helix</keyword>
<evidence type="ECO:0000256" key="1">
    <source>
        <dbReference type="ARBA" id="ARBA00004651"/>
    </source>
</evidence>
<evidence type="ECO:0000313" key="10">
    <source>
        <dbReference type="Proteomes" id="UP000250369"/>
    </source>
</evidence>
<keyword evidence="6 7" id="KW-0472">Membrane</keyword>
<comment type="similarity">
    <text evidence="7">Belongs to the binding-protein-dependent transport system permease family.</text>
</comment>
<evidence type="ECO:0000259" key="8">
    <source>
        <dbReference type="PROSITE" id="PS50928"/>
    </source>
</evidence>
<dbReference type="GO" id="GO:0055085">
    <property type="term" value="P:transmembrane transport"/>
    <property type="evidence" value="ECO:0007669"/>
    <property type="project" value="InterPro"/>
</dbReference>